<dbReference type="RefSeq" id="WP_108371078.1">
    <property type="nucleotide sequence ID" value="NZ_CP028811.1"/>
</dbReference>
<dbReference type="Gene3D" id="2.30.180.10">
    <property type="entry name" value="FAS1 domain"/>
    <property type="match status" value="2"/>
</dbReference>
<dbReference type="SMART" id="SM00554">
    <property type="entry name" value="FAS1"/>
    <property type="match status" value="2"/>
</dbReference>
<dbReference type="OrthoDB" id="9800666at2"/>
<dbReference type="InterPro" id="IPR050904">
    <property type="entry name" value="Adhesion/Biosynth-related"/>
</dbReference>
<feature type="domain" description="FAS1" evidence="2">
    <location>
        <begin position="30"/>
        <end position="174"/>
    </location>
</feature>
<protein>
    <submittedName>
        <fullName evidence="3">Fasciclin</fullName>
    </submittedName>
</protein>
<evidence type="ECO:0000313" key="4">
    <source>
        <dbReference type="Proteomes" id="UP000244193"/>
    </source>
</evidence>
<dbReference type="PROSITE" id="PS51257">
    <property type="entry name" value="PROKAR_LIPOPROTEIN"/>
    <property type="match status" value="1"/>
</dbReference>
<dbReference type="PANTHER" id="PTHR10900:SF77">
    <property type="entry name" value="FI19380P1"/>
    <property type="match status" value="1"/>
</dbReference>
<evidence type="ECO:0000313" key="3">
    <source>
        <dbReference type="EMBL" id="AWA30317.1"/>
    </source>
</evidence>
<accession>A0A2S0REE2</accession>
<evidence type="ECO:0000259" key="2">
    <source>
        <dbReference type="PROSITE" id="PS50213"/>
    </source>
</evidence>
<dbReference type="Pfam" id="PF02469">
    <property type="entry name" value="Fasciclin"/>
    <property type="match status" value="2"/>
</dbReference>
<feature type="chain" id="PRO_5015411198" evidence="1">
    <location>
        <begin position="22"/>
        <end position="322"/>
    </location>
</feature>
<dbReference type="InterPro" id="IPR000782">
    <property type="entry name" value="FAS1_domain"/>
</dbReference>
<dbReference type="EMBL" id="CP028811">
    <property type="protein sequence ID" value="AWA30317.1"/>
    <property type="molecule type" value="Genomic_DNA"/>
</dbReference>
<dbReference type="GO" id="GO:0005615">
    <property type="term" value="C:extracellular space"/>
    <property type="evidence" value="ECO:0007669"/>
    <property type="project" value="TreeGrafter"/>
</dbReference>
<dbReference type="InterPro" id="IPR036378">
    <property type="entry name" value="FAS1_dom_sf"/>
</dbReference>
<name>A0A2S0REE2_9FLAO</name>
<dbReference type="KEGG" id="fmg:HYN48_09590"/>
<dbReference type="AlphaFoldDB" id="A0A2S0REE2"/>
<dbReference type="FunFam" id="2.30.180.10:FF:000032">
    <property type="entry name" value="Fasciclin domain-containing protein, putative"/>
    <property type="match status" value="1"/>
</dbReference>
<dbReference type="PROSITE" id="PS50213">
    <property type="entry name" value="FAS1"/>
    <property type="match status" value="2"/>
</dbReference>
<gene>
    <name evidence="3" type="ORF">HYN48_09590</name>
</gene>
<keyword evidence="4" id="KW-1185">Reference proteome</keyword>
<dbReference type="PANTHER" id="PTHR10900">
    <property type="entry name" value="PERIOSTIN-RELATED"/>
    <property type="match status" value="1"/>
</dbReference>
<feature type="domain" description="FAS1" evidence="2">
    <location>
        <begin position="176"/>
        <end position="318"/>
    </location>
</feature>
<dbReference type="Proteomes" id="UP000244193">
    <property type="component" value="Chromosome"/>
</dbReference>
<keyword evidence="1" id="KW-0732">Signal</keyword>
<dbReference type="SUPFAM" id="SSF82153">
    <property type="entry name" value="FAS1 domain"/>
    <property type="match status" value="2"/>
</dbReference>
<sequence length="322" mass="33056">MKKNVKKWAVLALAISLFACSDDDNNSNNQQTIAELAQGNANLSILVDALERADLVTTLNGSTEYTVFAPTNAAFTAFLQANGFANIDAVPVPVLKEVLLNHVIAGEETAAELSTGYVKTLAKGSASATNTLSMYINTASGVVINGGTSNGGATVTSADVQASNGVVHVVDGVIGLPTIVNHAKANPNFSILVQALTRNDQPDFAGILSGTAGAPFTVFAPTNTAFGDLLTELNVPGLSAIPQATLEKTLKYHVVAGSNVLAASLTNGMMVDTFAGDSFTINLTGGAKITDQAGRISTITATDVQASNGVVHVIDKVLLPSL</sequence>
<proteinExistence type="predicted"/>
<reference evidence="3 4" key="1">
    <citation type="submission" date="2018-04" db="EMBL/GenBank/DDBJ databases">
        <title>Genome sequencing of Flavobacterium sp. HYN0048.</title>
        <authorList>
            <person name="Yi H."/>
            <person name="Baek C."/>
        </authorList>
    </citation>
    <scope>NUCLEOTIDE SEQUENCE [LARGE SCALE GENOMIC DNA]</scope>
    <source>
        <strain evidence="3 4">HYN0048</strain>
    </source>
</reference>
<feature type="signal peptide" evidence="1">
    <location>
        <begin position="1"/>
        <end position="21"/>
    </location>
</feature>
<organism evidence="3 4">
    <name type="scientific">Flavobacterium magnum</name>
    <dbReference type="NCBI Taxonomy" id="2162713"/>
    <lineage>
        <taxon>Bacteria</taxon>
        <taxon>Pseudomonadati</taxon>
        <taxon>Bacteroidota</taxon>
        <taxon>Flavobacteriia</taxon>
        <taxon>Flavobacteriales</taxon>
        <taxon>Flavobacteriaceae</taxon>
        <taxon>Flavobacterium</taxon>
    </lineage>
</organism>
<evidence type="ECO:0000256" key="1">
    <source>
        <dbReference type="SAM" id="SignalP"/>
    </source>
</evidence>